<gene>
    <name evidence="1" type="ORF">HPB47_022245</name>
</gene>
<evidence type="ECO:0000313" key="2">
    <source>
        <dbReference type="Proteomes" id="UP000805193"/>
    </source>
</evidence>
<reference evidence="1 2" key="1">
    <citation type="journal article" date="2020" name="Cell">
        <title>Large-Scale Comparative Analyses of Tick Genomes Elucidate Their Genetic Diversity and Vector Capacities.</title>
        <authorList>
            <consortium name="Tick Genome and Microbiome Consortium (TIGMIC)"/>
            <person name="Jia N."/>
            <person name="Wang J."/>
            <person name="Shi W."/>
            <person name="Du L."/>
            <person name="Sun Y."/>
            <person name="Zhan W."/>
            <person name="Jiang J.F."/>
            <person name="Wang Q."/>
            <person name="Zhang B."/>
            <person name="Ji P."/>
            <person name="Bell-Sakyi L."/>
            <person name="Cui X.M."/>
            <person name="Yuan T.T."/>
            <person name="Jiang B.G."/>
            <person name="Yang W.F."/>
            <person name="Lam T.T."/>
            <person name="Chang Q.C."/>
            <person name="Ding S.J."/>
            <person name="Wang X.J."/>
            <person name="Zhu J.G."/>
            <person name="Ruan X.D."/>
            <person name="Zhao L."/>
            <person name="Wei J.T."/>
            <person name="Ye R.Z."/>
            <person name="Que T.C."/>
            <person name="Du C.H."/>
            <person name="Zhou Y.H."/>
            <person name="Cheng J.X."/>
            <person name="Dai P.F."/>
            <person name="Guo W.B."/>
            <person name="Han X.H."/>
            <person name="Huang E.J."/>
            <person name="Li L.F."/>
            <person name="Wei W."/>
            <person name="Gao Y.C."/>
            <person name="Liu J.Z."/>
            <person name="Shao H.Z."/>
            <person name="Wang X."/>
            <person name="Wang C.C."/>
            <person name="Yang T.C."/>
            <person name="Huo Q.B."/>
            <person name="Li W."/>
            <person name="Chen H.Y."/>
            <person name="Chen S.E."/>
            <person name="Zhou L.G."/>
            <person name="Ni X.B."/>
            <person name="Tian J.H."/>
            <person name="Sheng Y."/>
            <person name="Liu T."/>
            <person name="Pan Y.S."/>
            <person name="Xia L.Y."/>
            <person name="Li J."/>
            <person name="Zhao F."/>
            <person name="Cao W.C."/>
        </authorList>
    </citation>
    <scope>NUCLEOTIDE SEQUENCE [LARGE SCALE GENOMIC DNA]</scope>
    <source>
        <strain evidence="1">Iper-2018</strain>
    </source>
</reference>
<dbReference type="Proteomes" id="UP000805193">
    <property type="component" value="Unassembled WGS sequence"/>
</dbReference>
<proteinExistence type="predicted"/>
<feature type="non-terminal residue" evidence="1">
    <location>
        <position position="1"/>
    </location>
</feature>
<sequence>VTLLFGVPGLMQDIVNEIRKNKYSVPRIKRILMGGSMMPISLLREIREIFNVESLYNCYGLTEASGLVSISLVGQLTFDNGGFPAAGIKIKVIDITTGDSLGPYQNGEIAVQASGIMKGYHGRPEATAEALSSDGWLRTGDLGYYDNEGRLHVIERLKQMIKCMDNVVTPAELEEILITHEAVAEAAVVGVASSKYGEAPTACVVVKDGFDKNLESLATELKELIAEVNLTAQALKSCQRHGEAAPVSGQKGQLVPVMAHLAPWRGDSPHGYNSTPTQTFKDFLFSTLKEVIFGDDAADSIQSAHSQQGRNILVLLPDTKLDLPPLQPVLPHWEDLVNMTNTRPLFRKGNLETLTRLTTAHEKMVGTWKDSLHTRLVTYTNAAGDDGPGGPLCSAAVVVPERSISTSSERPSRTTIKGG</sequence>
<protein>
    <submittedName>
        <fullName evidence="1">Uncharacterized protein</fullName>
    </submittedName>
</protein>
<name>A0AC60QDL8_IXOPE</name>
<organism evidence="1 2">
    <name type="scientific">Ixodes persulcatus</name>
    <name type="common">Taiga tick</name>
    <dbReference type="NCBI Taxonomy" id="34615"/>
    <lineage>
        <taxon>Eukaryota</taxon>
        <taxon>Metazoa</taxon>
        <taxon>Ecdysozoa</taxon>
        <taxon>Arthropoda</taxon>
        <taxon>Chelicerata</taxon>
        <taxon>Arachnida</taxon>
        <taxon>Acari</taxon>
        <taxon>Parasitiformes</taxon>
        <taxon>Ixodida</taxon>
        <taxon>Ixodoidea</taxon>
        <taxon>Ixodidae</taxon>
        <taxon>Ixodinae</taxon>
        <taxon>Ixodes</taxon>
    </lineage>
</organism>
<comment type="caution">
    <text evidence="1">The sequence shown here is derived from an EMBL/GenBank/DDBJ whole genome shotgun (WGS) entry which is preliminary data.</text>
</comment>
<keyword evidence="2" id="KW-1185">Reference proteome</keyword>
<evidence type="ECO:0000313" key="1">
    <source>
        <dbReference type="EMBL" id="KAG0430946.1"/>
    </source>
</evidence>
<dbReference type="EMBL" id="JABSTQ010009275">
    <property type="protein sequence ID" value="KAG0430946.1"/>
    <property type="molecule type" value="Genomic_DNA"/>
</dbReference>
<accession>A0AC60QDL8</accession>